<dbReference type="InterPro" id="IPR056255">
    <property type="entry name" value="CILP-1/2_dom"/>
</dbReference>
<evidence type="ECO:0000313" key="5">
    <source>
        <dbReference type="Proteomes" id="UP000225706"/>
    </source>
</evidence>
<dbReference type="SUPFAM" id="SSF48726">
    <property type="entry name" value="Immunoglobulin"/>
    <property type="match status" value="2"/>
</dbReference>
<dbReference type="Proteomes" id="UP000225706">
    <property type="component" value="Unassembled WGS sequence"/>
</dbReference>
<dbReference type="SMART" id="SM00408">
    <property type="entry name" value="IGc2"/>
    <property type="match status" value="2"/>
</dbReference>
<accession>A0A2B4RLD1</accession>
<dbReference type="GO" id="GO:0016020">
    <property type="term" value="C:membrane"/>
    <property type="evidence" value="ECO:0007669"/>
    <property type="project" value="UniProtKB-SubCell"/>
</dbReference>
<dbReference type="PROSITE" id="PS50835">
    <property type="entry name" value="IG_LIKE"/>
    <property type="match status" value="1"/>
</dbReference>
<dbReference type="AlphaFoldDB" id="A0A2B4RLD1"/>
<dbReference type="InterPro" id="IPR056256">
    <property type="entry name" value="CILP-1/2_b-sand_dom2"/>
</dbReference>
<name>A0A2B4RLD1_STYPI</name>
<feature type="domain" description="Ig-like" evidence="3">
    <location>
        <begin position="1"/>
        <end position="69"/>
    </location>
</feature>
<dbReference type="PANTHER" id="PTHR44170">
    <property type="entry name" value="PROTEIN SIDEKICK"/>
    <property type="match status" value="1"/>
</dbReference>
<evidence type="ECO:0000256" key="2">
    <source>
        <dbReference type="ARBA" id="ARBA00023157"/>
    </source>
</evidence>
<organism evidence="4 5">
    <name type="scientific">Stylophora pistillata</name>
    <name type="common">Smooth cauliflower coral</name>
    <dbReference type="NCBI Taxonomy" id="50429"/>
    <lineage>
        <taxon>Eukaryota</taxon>
        <taxon>Metazoa</taxon>
        <taxon>Cnidaria</taxon>
        <taxon>Anthozoa</taxon>
        <taxon>Hexacorallia</taxon>
        <taxon>Scleractinia</taxon>
        <taxon>Astrocoeniina</taxon>
        <taxon>Pocilloporidae</taxon>
        <taxon>Stylophora</taxon>
    </lineage>
</organism>
<dbReference type="EMBL" id="LSMT01000461">
    <property type="protein sequence ID" value="PFX17619.1"/>
    <property type="molecule type" value="Genomic_DNA"/>
</dbReference>
<evidence type="ECO:0000256" key="1">
    <source>
        <dbReference type="ARBA" id="ARBA00022737"/>
    </source>
</evidence>
<dbReference type="Pfam" id="PF23591">
    <property type="entry name" value="CILP"/>
    <property type="match status" value="2"/>
</dbReference>
<protein>
    <submittedName>
        <fullName evidence="4">Cartilage intermediate layer protein 2</fullName>
    </submittedName>
</protein>
<gene>
    <name evidence="4" type="primary">CILP2</name>
    <name evidence="4" type="ORF">AWC38_SpisGene18049</name>
</gene>
<reference evidence="5" key="1">
    <citation type="journal article" date="2017" name="bioRxiv">
        <title>Comparative analysis of the genomes of Stylophora pistillata and Acropora digitifera provides evidence for extensive differences between species of corals.</title>
        <authorList>
            <person name="Voolstra C.R."/>
            <person name="Li Y."/>
            <person name="Liew Y.J."/>
            <person name="Baumgarten S."/>
            <person name="Zoccola D."/>
            <person name="Flot J.-F."/>
            <person name="Tambutte S."/>
            <person name="Allemand D."/>
            <person name="Aranda M."/>
        </authorList>
    </citation>
    <scope>NUCLEOTIDE SEQUENCE [LARGE SCALE GENOMIC DNA]</scope>
</reference>
<dbReference type="Pfam" id="PF23708">
    <property type="entry name" value="CILP_5th"/>
    <property type="match status" value="2"/>
</dbReference>
<dbReference type="InterPro" id="IPR007110">
    <property type="entry name" value="Ig-like_dom"/>
</dbReference>
<dbReference type="InterPro" id="IPR003598">
    <property type="entry name" value="Ig_sub2"/>
</dbReference>
<keyword evidence="1" id="KW-0677">Repeat</keyword>
<proteinExistence type="predicted"/>
<dbReference type="PANTHER" id="PTHR44170:SF6">
    <property type="entry name" value="CONTACTIN"/>
    <property type="match status" value="1"/>
</dbReference>
<dbReference type="Pfam" id="PF13895">
    <property type="entry name" value="Ig_2"/>
    <property type="match status" value="1"/>
</dbReference>
<dbReference type="GO" id="GO:0098609">
    <property type="term" value="P:cell-cell adhesion"/>
    <property type="evidence" value="ECO:0007669"/>
    <property type="project" value="TreeGrafter"/>
</dbReference>
<evidence type="ECO:0000259" key="3">
    <source>
        <dbReference type="PROSITE" id="PS50835"/>
    </source>
</evidence>
<evidence type="ECO:0000313" key="4">
    <source>
        <dbReference type="EMBL" id="PFX17619.1"/>
    </source>
</evidence>
<dbReference type="InterPro" id="IPR013783">
    <property type="entry name" value="Ig-like_fold"/>
</dbReference>
<dbReference type="SMART" id="SM00409">
    <property type="entry name" value="IG"/>
    <property type="match status" value="2"/>
</dbReference>
<sequence>MEGGSVTFCCEAKGKPVPVYSWFHNGVLVQELISRNLRLSSISSRDSGTYKCSAKNEHGETVSSKAELTVVPGNRQDSCHPTPLTRVVSLPEGCTEDSSGRNSVNVGTCSNEACVKRNQRHAGRCGGHDSNRQCCSAASMSNSRVSCKSGIKFNIQKVSKCACADCAVSKIVVRGKVVDPEGSPLWRGEMTLSTDAGKRYYTDRQGNFKILVRSGTKRIVLTVKDKFQGLLEDTTKVFELQEGQVSFYTIVLQKKPPAIKFPANKKKNIPLGPIVVFFDYGHLRLGNFYPAVPIDVVRVKSYVNSSFDPTSVPVRITINKLNLLPKRLVVFRFHNGVLVQELISRNLRLSSISSRDSGTYKCSAKNEHGETVSSKAELTVVPGDRDDSCNPSPTKKVMLLPEGCTEDSSGSNLINVGTCSSEVCVKRNQRQARSCRGQDSTRQCCSPASMSDSRVSCKSGIKFNIRIVSKCACADCAVSKINFRGKIVDPEGNPLQWGEMTVSNDQGNKYYTDRRGNFNILVKSGTKRIVLTVKDKLQGLLQDTTKVFEVHEEQVSFYTIVLQKKPPAIKFPANKKKNIPLGGSAGRPKFVDLDIPANAFLTADGRVYNGEITATIGVIDPRSQADMMAAPGDFSAINDNGEEVTLGSVGMLRQAFTDNNGNQLSLSKNISVRIDAEQLDIPNGVTVHQWYLSKETGRWVKIEELRPKYGSGSRLRRQARKYFVTNITPNVPYDNINWDYVSVASYVRIRATPGTVVTRIGLSNNGLQYTSYRQGTVPASGILCILSLRNRQAILQAERDGVPLIPRQPIGFPLAVNPQIIDRSPVGTIFKIQSFRFTSTKVDNRGPIYLKGEQGRCAQSGANDVAFEFQDAAPGQLFHWQSVRIQDPNDSRRWRVRPNEICYVKALVTGSNPDSVIYVRSIGKAPGQPDLDYGYTAEKSSIIGGQGVVCLEYRCNEGPLVPYQTHLQFLTLTGTCTVQSLNNVLVGLQNRCSVSPAGSSSQERNFCVPDLVGGAAALYSGSTGVAKNRCLTGNQLYNSGRPTTTNRSPTVTFTCR</sequence>
<keyword evidence="2" id="KW-1015">Disulfide bond</keyword>
<dbReference type="OrthoDB" id="5973183at2759"/>
<dbReference type="Gene3D" id="2.60.40.10">
    <property type="entry name" value="Immunoglobulins"/>
    <property type="match status" value="2"/>
</dbReference>
<comment type="caution">
    <text evidence="4">The sequence shown here is derived from an EMBL/GenBank/DDBJ whole genome shotgun (WGS) entry which is preliminary data.</text>
</comment>
<dbReference type="InterPro" id="IPR036179">
    <property type="entry name" value="Ig-like_dom_sf"/>
</dbReference>
<keyword evidence="5" id="KW-1185">Reference proteome</keyword>
<dbReference type="InterPro" id="IPR003599">
    <property type="entry name" value="Ig_sub"/>
</dbReference>